<sequence length="249" mass="27111">SSSSKVATPFGAATTQSSSSSKVAATPVGFEPATTTQSSSFSEVASPFGTATTQSSNFSQVMLSATTKRIENFISSSSITQISNASASKTSGFRSLRKIRKANTSASQPISASQNSEVISLPQISDLMQGFNGFSIETEEQQNLDFLKCKESFIFSLNYRGDDDDDEVKFLKSDVKDFDYGIGLLTSNFTGPIFGQGDLIMSGNNFKTDKMCCCNQNSYQKSILESTEKFSIDEYEVFQIIPKRSIYFS</sequence>
<organism evidence="2 3">
    <name type="scientific">Glomus cerebriforme</name>
    <dbReference type="NCBI Taxonomy" id="658196"/>
    <lineage>
        <taxon>Eukaryota</taxon>
        <taxon>Fungi</taxon>
        <taxon>Fungi incertae sedis</taxon>
        <taxon>Mucoromycota</taxon>
        <taxon>Glomeromycotina</taxon>
        <taxon>Glomeromycetes</taxon>
        <taxon>Glomerales</taxon>
        <taxon>Glomeraceae</taxon>
        <taxon>Glomus</taxon>
    </lineage>
</organism>
<evidence type="ECO:0000313" key="2">
    <source>
        <dbReference type="EMBL" id="RIA94660.1"/>
    </source>
</evidence>
<feature type="compositionally biased region" description="Polar residues" evidence="1">
    <location>
        <begin position="13"/>
        <end position="23"/>
    </location>
</feature>
<name>A0A397T8V4_9GLOM</name>
<dbReference type="Proteomes" id="UP000265703">
    <property type="component" value="Unassembled WGS sequence"/>
</dbReference>
<dbReference type="OrthoDB" id="2381598at2759"/>
<feature type="non-terminal residue" evidence="2">
    <location>
        <position position="1"/>
    </location>
</feature>
<accession>A0A397T8V4</accession>
<keyword evidence="3" id="KW-1185">Reference proteome</keyword>
<comment type="caution">
    <text evidence="2">The sequence shown here is derived from an EMBL/GenBank/DDBJ whole genome shotgun (WGS) entry which is preliminary data.</text>
</comment>
<dbReference type="EMBL" id="QKYT01000076">
    <property type="protein sequence ID" value="RIA94660.1"/>
    <property type="molecule type" value="Genomic_DNA"/>
</dbReference>
<protein>
    <submittedName>
        <fullName evidence="2">Uncharacterized protein</fullName>
    </submittedName>
</protein>
<reference evidence="2 3" key="1">
    <citation type="submission" date="2018-06" db="EMBL/GenBank/DDBJ databases">
        <title>Comparative genomics reveals the genomic features of Rhizophagus irregularis, R. cerebriforme, R. diaphanum and Gigaspora rosea, and their symbiotic lifestyle signature.</title>
        <authorList>
            <person name="Morin E."/>
            <person name="San Clemente H."/>
            <person name="Chen E.C.H."/>
            <person name="De La Providencia I."/>
            <person name="Hainaut M."/>
            <person name="Kuo A."/>
            <person name="Kohler A."/>
            <person name="Murat C."/>
            <person name="Tang N."/>
            <person name="Roy S."/>
            <person name="Loubradou J."/>
            <person name="Henrissat B."/>
            <person name="Grigoriev I.V."/>
            <person name="Corradi N."/>
            <person name="Roux C."/>
            <person name="Martin F.M."/>
        </authorList>
    </citation>
    <scope>NUCLEOTIDE SEQUENCE [LARGE SCALE GENOMIC DNA]</scope>
    <source>
        <strain evidence="2 3">DAOM 227022</strain>
    </source>
</reference>
<dbReference type="AlphaFoldDB" id="A0A397T8V4"/>
<feature type="region of interest" description="Disordered" evidence="1">
    <location>
        <begin position="1"/>
        <end position="41"/>
    </location>
</feature>
<evidence type="ECO:0000256" key="1">
    <source>
        <dbReference type="SAM" id="MobiDB-lite"/>
    </source>
</evidence>
<evidence type="ECO:0000313" key="3">
    <source>
        <dbReference type="Proteomes" id="UP000265703"/>
    </source>
</evidence>
<gene>
    <name evidence="2" type="ORF">C1645_817716</name>
</gene>
<proteinExistence type="predicted"/>